<evidence type="ECO:0000313" key="1">
    <source>
        <dbReference type="EMBL" id="MBE1534017.1"/>
    </source>
</evidence>
<evidence type="ECO:0000313" key="2">
    <source>
        <dbReference type="Proteomes" id="UP000627838"/>
    </source>
</evidence>
<reference evidence="1 2" key="1">
    <citation type="submission" date="2020-10" db="EMBL/GenBank/DDBJ databases">
        <title>Sequencing the genomes of 1000 actinobacteria strains.</title>
        <authorList>
            <person name="Klenk H.-P."/>
        </authorList>
    </citation>
    <scope>NUCLEOTIDE SEQUENCE [LARGE SCALE GENOMIC DNA]</scope>
    <source>
        <strain evidence="1 2">DSM 46744</strain>
    </source>
</reference>
<gene>
    <name evidence="1" type="ORF">H4W34_003850</name>
</gene>
<keyword evidence="2" id="KW-1185">Reference proteome</keyword>
<accession>A0ABR9JTY2</accession>
<organism evidence="1 2">
    <name type="scientific">Actinomadura algeriensis</name>
    <dbReference type="NCBI Taxonomy" id="1679523"/>
    <lineage>
        <taxon>Bacteria</taxon>
        <taxon>Bacillati</taxon>
        <taxon>Actinomycetota</taxon>
        <taxon>Actinomycetes</taxon>
        <taxon>Streptosporangiales</taxon>
        <taxon>Thermomonosporaceae</taxon>
        <taxon>Actinomadura</taxon>
    </lineage>
</organism>
<dbReference type="Proteomes" id="UP000627838">
    <property type="component" value="Unassembled WGS sequence"/>
</dbReference>
<proteinExistence type="predicted"/>
<name>A0ABR9JTY2_9ACTN</name>
<comment type="caution">
    <text evidence="1">The sequence shown here is derived from an EMBL/GenBank/DDBJ whole genome shotgun (WGS) entry which is preliminary data.</text>
</comment>
<sequence>MTRHFFMCAAPARIGYVGLRITALATAFPDS</sequence>
<dbReference type="EMBL" id="JADBDZ010000001">
    <property type="protein sequence ID" value="MBE1534017.1"/>
    <property type="molecule type" value="Genomic_DNA"/>
</dbReference>
<protein>
    <submittedName>
        <fullName evidence="1">Uncharacterized protein</fullName>
    </submittedName>
</protein>